<dbReference type="SFLD" id="SFLDS00019">
    <property type="entry name" value="Glutathione_Transferase_(cytos"/>
    <property type="match status" value="1"/>
</dbReference>
<dbReference type="InterPro" id="IPR010987">
    <property type="entry name" value="Glutathione-S-Trfase_C-like"/>
</dbReference>
<feature type="binding site" evidence="2">
    <location>
        <begin position="152"/>
        <end position="153"/>
    </location>
    <ligand>
        <name>glutathione</name>
        <dbReference type="ChEBI" id="CHEBI:57925"/>
    </ligand>
</feature>
<keyword evidence="5" id="KW-0808">Transferase</keyword>
<evidence type="ECO:0000256" key="1">
    <source>
        <dbReference type="PIRSR" id="PIRSR015753-1"/>
    </source>
</evidence>
<comment type="caution">
    <text evidence="5">The sequence shown here is derived from an EMBL/GenBank/DDBJ whole genome shotgun (WGS) entry which is preliminary data.</text>
</comment>
<name>A0A0A2C5K3_PROMR</name>
<dbReference type="InterPro" id="IPR047047">
    <property type="entry name" value="GST_Omega-like_C"/>
</dbReference>
<dbReference type="InterPro" id="IPR016639">
    <property type="entry name" value="GST_Omega/GSH"/>
</dbReference>
<evidence type="ECO:0000256" key="3">
    <source>
        <dbReference type="PIRSR" id="PIRSR015753-3"/>
    </source>
</evidence>
<feature type="active site" description="Nucleophile" evidence="1">
    <location>
        <position position="70"/>
    </location>
</feature>
<dbReference type="PROSITE" id="PS50405">
    <property type="entry name" value="GST_CTER"/>
    <property type="match status" value="1"/>
</dbReference>
<dbReference type="AlphaFoldDB" id="A0A0A2C5K3"/>
<evidence type="ECO:0000313" key="6">
    <source>
        <dbReference type="Proteomes" id="UP000030392"/>
    </source>
</evidence>
<dbReference type="Proteomes" id="UP000030392">
    <property type="component" value="Unassembled WGS sequence"/>
</dbReference>
<dbReference type="Pfam" id="PF13410">
    <property type="entry name" value="GST_C_2"/>
    <property type="match status" value="1"/>
</dbReference>
<dbReference type="SFLD" id="SFLDG01148">
    <property type="entry name" value="Xi_(cytGST)"/>
    <property type="match status" value="1"/>
</dbReference>
<dbReference type="InterPro" id="IPR004045">
    <property type="entry name" value="Glutathione_S-Trfase_N"/>
</dbReference>
<dbReference type="Pfam" id="PF13409">
    <property type="entry name" value="GST_N_2"/>
    <property type="match status" value="1"/>
</dbReference>
<sequence length="324" mass="37524">MAIPPIFVKAARDIWSFEWKILMNGLAPSDSNGNYKRPINIQQQIQIPTKEDLKNRASNQMPGLIIGRSCPWAHRAWIIHEIKGLKKSINLHIAQVDKEGGRWRLDPPIKGCKTLQELYQKCGNYQSRRATVPILFDPGKEPESKLRLINNESAELVEILNNWPIYDQEIDLNPSKYKKEIISWQNLIQENINNGVYKCGFARNQKAYEKASKNLFSTLNIIEEHLKSNGPWLCGKNLSIADIRLFPTLIRWEAIYYPLFKCSNKPIESFPHIIKWRKKIFNMYNIKKTCDADAWRKDYFGALFPLNPSSIIPKGEDITTTINN</sequence>
<dbReference type="GO" id="GO:0004364">
    <property type="term" value="F:glutathione transferase activity"/>
    <property type="evidence" value="ECO:0007669"/>
    <property type="project" value="InterPro"/>
</dbReference>
<evidence type="ECO:0000256" key="2">
    <source>
        <dbReference type="PIRSR" id="PIRSR015753-2"/>
    </source>
</evidence>
<organism evidence="5 6">
    <name type="scientific">Prochlorococcus marinus str. PAC1</name>
    <dbReference type="NCBI Taxonomy" id="59924"/>
    <lineage>
        <taxon>Bacteria</taxon>
        <taxon>Bacillati</taxon>
        <taxon>Cyanobacteriota</taxon>
        <taxon>Cyanophyceae</taxon>
        <taxon>Synechococcales</taxon>
        <taxon>Prochlorococcaceae</taxon>
        <taxon>Prochlorococcus</taxon>
    </lineage>
</organism>
<evidence type="ECO:0000313" key="5">
    <source>
        <dbReference type="EMBL" id="KGG21621.1"/>
    </source>
</evidence>
<evidence type="ECO:0000259" key="4">
    <source>
        <dbReference type="PROSITE" id="PS50405"/>
    </source>
</evidence>
<dbReference type="RefSeq" id="WP_036904603.1">
    <property type="nucleotide sequence ID" value="NZ_CP138967.1"/>
</dbReference>
<dbReference type="SFLD" id="SFLDG01206">
    <property type="entry name" value="Xi.1"/>
    <property type="match status" value="1"/>
</dbReference>
<dbReference type="Gene3D" id="3.40.30.10">
    <property type="entry name" value="Glutaredoxin"/>
    <property type="match status" value="1"/>
</dbReference>
<dbReference type="InterPro" id="IPR036282">
    <property type="entry name" value="Glutathione-S-Trfase_C_sf"/>
</dbReference>
<accession>A0A0A2C5K3</accession>
<dbReference type="PIRSF" id="PIRSF015753">
    <property type="entry name" value="GST"/>
    <property type="match status" value="1"/>
</dbReference>
<dbReference type="SUPFAM" id="SSF47616">
    <property type="entry name" value="GST C-terminal domain-like"/>
    <property type="match status" value="1"/>
</dbReference>
<dbReference type="InterPro" id="IPR040079">
    <property type="entry name" value="Glutathione_S-Trfase"/>
</dbReference>
<dbReference type="Gene3D" id="1.20.1050.10">
    <property type="match status" value="1"/>
</dbReference>
<gene>
    <name evidence="5" type="ORF">EV03_0359</name>
</gene>
<feature type="active site" description="Proton donor/acceptor" evidence="1">
    <location>
        <position position="197"/>
    </location>
</feature>
<dbReference type="EMBL" id="JNAX01000005">
    <property type="protein sequence ID" value="KGG21621.1"/>
    <property type="molecule type" value="Genomic_DNA"/>
</dbReference>
<feature type="binding site" evidence="2">
    <location>
        <begin position="129"/>
        <end position="132"/>
    </location>
    <ligand>
        <name>glutathione</name>
        <dbReference type="ChEBI" id="CHEBI:57925"/>
    </ligand>
</feature>
<proteinExistence type="predicted"/>
<feature type="binding site" evidence="2">
    <location>
        <position position="103"/>
    </location>
    <ligand>
        <name>glutathione</name>
        <dbReference type="ChEBI" id="CHEBI:57925"/>
    </ligand>
</feature>
<dbReference type="GO" id="GO:0005737">
    <property type="term" value="C:cytoplasm"/>
    <property type="evidence" value="ECO:0007669"/>
    <property type="project" value="TreeGrafter"/>
</dbReference>
<dbReference type="PANTHER" id="PTHR32419:SF31">
    <property type="entry name" value="OS02G0814800 PROTEIN"/>
    <property type="match status" value="1"/>
</dbReference>
<feature type="domain" description="GST C-terminal" evidence="4">
    <location>
        <begin position="174"/>
        <end position="309"/>
    </location>
</feature>
<feature type="site" description="Lowers pKa of active site Cys" evidence="3">
    <location>
        <position position="256"/>
    </location>
</feature>
<protein>
    <submittedName>
        <fullName evidence="5">Glutathione S-transferase</fullName>
    </submittedName>
</protein>
<dbReference type="CDD" id="cd03190">
    <property type="entry name" value="GST_C_Omega_like"/>
    <property type="match status" value="1"/>
</dbReference>
<feature type="site" description="Lowers pKa of active site Cys" evidence="3">
    <location>
        <position position="299"/>
    </location>
</feature>
<reference evidence="6" key="1">
    <citation type="journal article" date="2014" name="Sci. Data">
        <title>Genomes of diverse isolates of the marine cyanobacterium Prochlorococcus.</title>
        <authorList>
            <person name="Biller S."/>
            <person name="Berube P."/>
            <person name="Thompson J."/>
            <person name="Kelly L."/>
            <person name="Roggensack S."/>
            <person name="Awad L."/>
            <person name="Roache-Johnson K."/>
            <person name="Ding H."/>
            <person name="Giovannoni S.J."/>
            <person name="Moore L.R."/>
            <person name="Chisholm S.W."/>
        </authorList>
    </citation>
    <scope>NUCLEOTIDE SEQUENCE [LARGE SCALE GENOMIC DNA]</scope>
    <source>
        <strain evidence="6">PAC1</strain>
    </source>
</reference>
<dbReference type="PANTHER" id="PTHR32419">
    <property type="entry name" value="GLUTATHIONYL-HYDROQUINONE REDUCTASE"/>
    <property type="match status" value="1"/>
</dbReference>